<dbReference type="InterPro" id="IPR038109">
    <property type="entry name" value="DNA_bind_recomb_sf"/>
</dbReference>
<dbReference type="PANTHER" id="PTHR30461:SF23">
    <property type="entry name" value="DNA RECOMBINASE-RELATED"/>
    <property type="match status" value="1"/>
</dbReference>
<dbReference type="Proteomes" id="UP000297643">
    <property type="component" value="Unassembled WGS sequence"/>
</dbReference>
<dbReference type="PROSITE" id="PS51737">
    <property type="entry name" value="RECOMBINASE_DNA_BIND"/>
    <property type="match status" value="1"/>
</dbReference>
<evidence type="ECO:0000313" key="6">
    <source>
        <dbReference type="Proteomes" id="UP000297643"/>
    </source>
</evidence>
<dbReference type="SMART" id="SM00857">
    <property type="entry name" value="Resolvase"/>
    <property type="match status" value="1"/>
</dbReference>
<feature type="region of interest" description="Disordered" evidence="2">
    <location>
        <begin position="240"/>
        <end position="260"/>
    </location>
</feature>
<evidence type="ECO:0000256" key="1">
    <source>
        <dbReference type="SAM" id="Coils"/>
    </source>
</evidence>
<sequence>MDADHTRLQRLAERVEHGRGELRGLSDSAEYNTYIMENIRKPLAAIYARLSVDRDGKKVGIDTQLEDSRKLAKERDWIVVDEYIDRNLTAGDKLVHRPQYERLVRDFAAGKYASVICWDLDRLTRQPRQLEDWIDAAESKSVIVVTANGEADLGTDGGRLYARVKVAVAKGETERASARQKRSKQARRESGQWHGGPAPYGYHAEGGTLVAEPGEVQLIKEAARRLLDDREAMASIVKDWNSSTVPGGPEPKHRSRKGNHWRQPNLRSILMNRAMLGETKAGVKGWDAILDQRTFDRLQTLLTDPSRKVTHSPGVKGGKYAMTGGLTVCGHCGKPLVSSQKRRSKDYVQISIGCLNRVHGADPKHHVQKLREVTRNGEKVKVWQDTGRVAIDHRALEQYVWREVIARLEATPRWDQRMSEKDPRVNDRIDAFETERSALRDQRGRVKRAFVAGIIESEAEAKREMDRIDDELDGIEREIDRLVVRPVMDEAFKNIGGLAATWPTWAPGRRRAALRGFIDRVIINDRPKGVSPALPRTRGESDESLQERQREHMLDIVKQRVQIVWKWTA</sequence>
<dbReference type="InterPro" id="IPR006119">
    <property type="entry name" value="Resolv_N"/>
</dbReference>
<proteinExistence type="predicted"/>
<comment type="caution">
    <text evidence="5">The sequence shown here is derived from an EMBL/GenBank/DDBJ whole genome shotgun (WGS) entry which is preliminary data.</text>
</comment>
<dbReference type="Pfam" id="PF07508">
    <property type="entry name" value="Recombinase"/>
    <property type="match status" value="1"/>
</dbReference>
<keyword evidence="6" id="KW-1185">Reference proteome</keyword>
<evidence type="ECO:0000256" key="2">
    <source>
        <dbReference type="SAM" id="MobiDB-lite"/>
    </source>
</evidence>
<dbReference type="InterPro" id="IPR036162">
    <property type="entry name" value="Resolvase-like_N_sf"/>
</dbReference>
<dbReference type="AlphaFoldDB" id="A0A4V3IDG1"/>
<dbReference type="GO" id="GO:0003677">
    <property type="term" value="F:DNA binding"/>
    <property type="evidence" value="ECO:0007669"/>
    <property type="project" value="InterPro"/>
</dbReference>
<dbReference type="SUPFAM" id="SSF53041">
    <property type="entry name" value="Resolvase-like"/>
    <property type="match status" value="1"/>
</dbReference>
<dbReference type="Gene3D" id="3.40.50.1390">
    <property type="entry name" value="Resolvase, N-terminal catalytic domain"/>
    <property type="match status" value="1"/>
</dbReference>
<keyword evidence="1" id="KW-0175">Coiled coil</keyword>
<feature type="coiled-coil region" evidence="1">
    <location>
        <begin position="458"/>
        <end position="485"/>
    </location>
</feature>
<evidence type="ECO:0000313" key="5">
    <source>
        <dbReference type="EMBL" id="TFC06760.1"/>
    </source>
</evidence>
<dbReference type="InterPro" id="IPR050639">
    <property type="entry name" value="SSR_resolvase"/>
</dbReference>
<feature type="domain" description="Recombinase" evidence="4">
    <location>
        <begin position="199"/>
        <end position="308"/>
    </location>
</feature>
<evidence type="ECO:0000259" key="3">
    <source>
        <dbReference type="PROSITE" id="PS51736"/>
    </source>
</evidence>
<dbReference type="Gene3D" id="3.90.1750.20">
    <property type="entry name" value="Putative Large Serine Recombinase, Chain B, Domain 2"/>
    <property type="match status" value="1"/>
</dbReference>
<protein>
    <submittedName>
        <fullName evidence="5">Recombinase family protein</fullName>
    </submittedName>
</protein>
<feature type="region of interest" description="Disordered" evidence="2">
    <location>
        <begin position="172"/>
        <end position="199"/>
    </location>
</feature>
<name>A0A4V3IDG1_9MICO</name>
<dbReference type="PANTHER" id="PTHR30461">
    <property type="entry name" value="DNA-INVERTASE FROM LAMBDOID PROPHAGE"/>
    <property type="match status" value="1"/>
</dbReference>
<dbReference type="PROSITE" id="PS51736">
    <property type="entry name" value="RECOMBINASES_3"/>
    <property type="match status" value="1"/>
</dbReference>
<accession>A0A4V3IDG1</accession>
<dbReference type="EMBL" id="SOFM01000009">
    <property type="protein sequence ID" value="TFC06760.1"/>
    <property type="molecule type" value="Genomic_DNA"/>
</dbReference>
<reference evidence="5 6" key="1">
    <citation type="submission" date="2019-03" db="EMBL/GenBank/DDBJ databases">
        <title>Genomics of glacier-inhabiting Cryobacterium strains.</title>
        <authorList>
            <person name="Liu Q."/>
            <person name="Xin Y.-H."/>
        </authorList>
    </citation>
    <scope>NUCLEOTIDE SEQUENCE [LARGE SCALE GENOMIC DNA]</scope>
    <source>
        <strain evidence="5 6">RHLT2-21</strain>
    </source>
</reference>
<dbReference type="GO" id="GO:0000150">
    <property type="term" value="F:DNA strand exchange activity"/>
    <property type="evidence" value="ECO:0007669"/>
    <property type="project" value="InterPro"/>
</dbReference>
<dbReference type="CDD" id="cd00338">
    <property type="entry name" value="Ser_Recombinase"/>
    <property type="match status" value="1"/>
</dbReference>
<organism evidence="5 6">
    <name type="scientific">Cryobacterium mannosilyticum</name>
    <dbReference type="NCBI Taxonomy" id="1259190"/>
    <lineage>
        <taxon>Bacteria</taxon>
        <taxon>Bacillati</taxon>
        <taxon>Actinomycetota</taxon>
        <taxon>Actinomycetes</taxon>
        <taxon>Micrococcales</taxon>
        <taxon>Microbacteriaceae</taxon>
        <taxon>Cryobacterium</taxon>
    </lineage>
</organism>
<gene>
    <name evidence="5" type="ORF">E3O32_03345</name>
</gene>
<dbReference type="InterPro" id="IPR011109">
    <property type="entry name" value="DNA_bind_recombinase_dom"/>
</dbReference>
<dbReference type="Pfam" id="PF00239">
    <property type="entry name" value="Resolvase"/>
    <property type="match status" value="1"/>
</dbReference>
<feature type="domain" description="Resolvase/invertase-type recombinase catalytic" evidence="3">
    <location>
        <begin position="43"/>
        <end position="191"/>
    </location>
</feature>
<evidence type="ECO:0000259" key="4">
    <source>
        <dbReference type="PROSITE" id="PS51737"/>
    </source>
</evidence>